<dbReference type="InterPro" id="IPR023296">
    <property type="entry name" value="Glyco_hydro_beta-prop_sf"/>
</dbReference>
<protein>
    <recommendedName>
        <fullName evidence="1">Alpha-L-rhamnosidase six-hairpin glycosidase domain-containing protein</fullName>
    </recommendedName>
</protein>
<sequence>MRAELEHKAKKEWLCIPYEYEAPVISVTVSDKKGREKHVPVRLAESRVDLWMSYPLTDLAPGRITLSAEGENWLGASYIGMEPAREKRRETPRPRVHYMPPSGGITSLEGIWKQNGRWILSYTASPCMLEDVRGAETEAAAASVDLLHWEETQTEGKERKPEENRRLSEVFSGGRAAEKAGWTGDVEEAAVIRDGRRIYSIARSFLGRLDSCAGACVLSIPAQVRDGKMAPASQTENLRVWERIWQNVGLEKEFYFPMRFKLAPGIWPEIRLLEKENTADDIRTEACEAEVEIFVGQERELSIELCGAVWRWEALEQTISCGSCRIKAPVENGRLHLHFFSDMVVQELFPGTDRAALILLPGGMQKKTYRIGSELVENINNDSFCFQYPAEPYIRINSSGASAYIVEAGVWGLRPVRYSEAGQKLLKGAEKGKTLFECCHYTIYENCVEDRIYGPPCAWALNGGKTVLSPVRAKEEFTWRATPWGDMTRVVNRTERWDAPRDSTYPRLWTKYPVLNAAFGLAADIMLKNRDERYALPGQRGLMNAALFQGEGEGFGSWVRDTCHAAFRCQNLLAPEEIRESLVYISERGFNNGEDCAAMPAVAAWDYYTATGDRQILFEMLPGIQRYAQEADQRYDGEMELVRADMCPAQDAFPEPENGGYCLGTEIFFALMYEAAAKICTETGCMEERREIWSARAAAMRRSIREKYWNPEKGCFTSGPVGSEAYEKGWWEMTGAELALWPRFGIASRQQRKIFLTTIRQNPGACSDFGMNWYPFRREKNHFWRACWVSWTQGVAVAAASEGDEEFLMKLIFGQVRNVLLNKSFHEVMDFDTGKAWRWPHLPWHAAAFIGYIVNGVMGVGYDADGLRLNPLIPEAFADSVLTGVKYRAASYTIYVHGFGRPCRTELDGIAVTGAFGRNMTGEHRIDVYAGNRETAGSGGEKS</sequence>
<dbReference type="Proteomes" id="UP000823902">
    <property type="component" value="Unassembled WGS sequence"/>
</dbReference>
<proteinExistence type="predicted"/>
<reference evidence="2" key="1">
    <citation type="journal article" date="2021" name="PeerJ">
        <title>Extensive microbial diversity within the chicken gut microbiome revealed by metagenomics and culture.</title>
        <authorList>
            <person name="Gilroy R."/>
            <person name="Ravi A."/>
            <person name="Getino M."/>
            <person name="Pursley I."/>
            <person name="Horton D.L."/>
            <person name="Alikhan N.F."/>
            <person name="Baker D."/>
            <person name="Gharbi K."/>
            <person name="Hall N."/>
            <person name="Watson M."/>
            <person name="Adriaenssens E.M."/>
            <person name="Foster-Nyarko E."/>
            <person name="Jarju S."/>
            <person name="Secka A."/>
            <person name="Antonio M."/>
            <person name="Oren A."/>
            <person name="Chaudhuri R.R."/>
            <person name="La Ragione R."/>
            <person name="Hildebrand F."/>
            <person name="Pallen M.J."/>
        </authorList>
    </citation>
    <scope>NUCLEOTIDE SEQUENCE</scope>
    <source>
        <strain evidence="2">CHK196-7946</strain>
    </source>
</reference>
<dbReference type="InterPro" id="IPR008928">
    <property type="entry name" value="6-hairpin_glycosidase_sf"/>
</dbReference>
<dbReference type="EMBL" id="DWVY01000001">
    <property type="protein sequence ID" value="HJC73358.1"/>
    <property type="molecule type" value="Genomic_DNA"/>
</dbReference>
<dbReference type="Gene3D" id="1.50.10.10">
    <property type="match status" value="1"/>
</dbReference>
<evidence type="ECO:0000259" key="1">
    <source>
        <dbReference type="Pfam" id="PF17389"/>
    </source>
</evidence>
<dbReference type="InterPro" id="IPR012341">
    <property type="entry name" value="6hp_glycosidase-like_sf"/>
</dbReference>
<evidence type="ECO:0000313" key="2">
    <source>
        <dbReference type="EMBL" id="HJC73358.1"/>
    </source>
</evidence>
<dbReference type="Pfam" id="PF17389">
    <property type="entry name" value="Bac_rhamnosid6H"/>
    <property type="match status" value="1"/>
</dbReference>
<dbReference type="InterPro" id="IPR035396">
    <property type="entry name" value="Bac_rhamnosid6H"/>
</dbReference>
<accession>A0A9D2Q7H8</accession>
<dbReference type="SUPFAM" id="SSF48208">
    <property type="entry name" value="Six-hairpin glycosidases"/>
    <property type="match status" value="1"/>
</dbReference>
<organism evidence="2 3">
    <name type="scientific">Candidatus Mediterraneibacter faecavium</name>
    <dbReference type="NCBI Taxonomy" id="2838668"/>
    <lineage>
        <taxon>Bacteria</taxon>
        <taxon>Bacillati</taxon>
        <taxon>Bacillota</taxon>
        <taxon>Clostridia</taxon>
        <taxon>Lachnospirales</taxon>
        <taxon>Lachnospiraceae</taxon>
        <taxon>Mediterraneibacter</taxon>
    </lineage>
</organism>
<evidence type="ECO:0000313" key="3">
    <source>
        <dbReference type="Proteomes" id="UP000823902"/>
    </source>
</evidence>
<dbReference type="GO" id="GO:0005975">
    <property type="term" value="P:carbohydrate metabolic process"/>
    <property type="evidence" value="ECO:0007669"/>
    <property type="project" value="InterPro"/>
</dbReference>
<dbReference type="Gene3D" id="2.115.10.20">
    <property type="entry name" value="Glycosyl hydrolase domain, family 43"/>
    <property type="match status" value="1"/>
</dbReference>
<reference evidence="2" key="2">
    <citation type="submission" date="2021-04" db="EMBL/GenBank/DDBJ databases">
        <authorList>
            <person name="Gilroy R."/>
        </authorList>
    </citation>
    <scope>NUCLEOTIDE SEQUENCE</scope>
    <source>
        <strain evidence="2">CHK196-7946</strain>
    </source>
</reference>
<gene>
    <name evidence="2" type="ORF">H9697_00155</name>
</gene>
<name>A0A9D2Q7H8_9FIRM</name>
<dbReference type="AlphaFoldDB" id="A0A9D2Q7H8"/>
<comment type="caution">
    <text evidence="2">The sequence shown here is derived from an EMBL/GenBank/DDBJ whole genome shotgun (WGS) entry which is preliminary data.</text>
</comment>
<feature type="domain" description="Alpha-L-rhamnosidase six-hairpin glycosidase" evidence="1">
    <location>
        <begin position="599"/>
        <end position="716"/>
    </location>
</feature>